<evidence type="ECO:0000256" key="1">
    <source>
        <dbReference type="SAM" id="Phobius"/>
    </source>
</evidence>
<feature type="transmembrane region" description="Helical" evidence="1">
    <location>
        <begin position="55"/>
        <end position="77"/>
    </location>
</feature>
<reference evidence="2 3" key="1">
    <citation type="submission" date="2016-10" db="EMBL/GenBank/DDBJ databases">
        <title>Comparative genome analysis of multiple Pseudomonas spp. focuses on biocontrol and plant growth promoting traits.</title>
        <authorList>
            <person name="Tao X.-Y."/>
            <person name="Taylor C.G."/>
        </authorList>
    </citation>
    <scope>NUCLEOTIDE SEQUENCE [LARGE SCALE GENOMIC DNA]</scope>
    <source>
        <strain evidence="2 3">38D7</strain>
    </source>
</reference>
<dbReference type="AlphaFoldDB" id="A0A423HVP3"/>
<proteinExistence type="predicted"/>
<organism evidence="2 3">
    <name type="scientific">Pseudomonas brassicacearum</name>
    <dbReference type="NCBI Taxonomy" id="930166"/>
    <lineage>
        <taxon>Bacteria</taxon>
        <taxon>Pseudomonadati</taxon>
        <taxon>Pseudomonadota</taxon>
        <taxon>Gammaproteobacteria</taxon>
        <taxon>Pseudomonadales</taxon>
        <taxon>Pseudomonadaceae</taxon>
        <taxon>Pseudomonas</taxon>
    </lineage>
</organism>
<dbReference type="Proteomes" id="UP000285636">
    <property type="component" value="Unassembled WGS sequence"/>
</dbReference>
<protein>
    <recommendedName>
        <fullName evidence="4">DUF3995 domain-containing protein</fullName>
    </recommendedName>
</protein>
<feature type="transmembrane region" description="Helical" evidence="1">
    <location>
        <begin position="6"/>
        <end position="24"/>
    </location>
</feature>
<comment type="caution">
    <text evidence="2">The sequence shown here is derived from an EMBL/GenBank/DDBJ whole genome shotgun (WGS) entry which is preliminary data.</text>
</comment>
<gene>
    <name evidence="2" type="ORF">BK660_25355</name>
</gene>
<dbReference type="RefSeq" id="WP_123435821.1">
    <property type="nucleotide sequence ID" value="NZ_MOBK01000011.1"/>
</dbReference>
<keyword evidence="1" id="KW-0812">Transmembrane</keyword>
<feature type="transmembrane region" description="Helical" evidence="1">
    <location>
        <begin position="125"/>
        <end position="144"/>
    </location>
</feature>
<sequence>MNLLVAQWMSSIFLMISLVHVYWASGGKLGSEAAVPRLPGEGGAQSRPAFKPSGLVTLLVAVGLLLIAMLVCLRVGLCLPAVQGGWLQWVISGIAILMFARAIGDSNLVGFFKEVKDSKFARLDTWVYSPLCVVLGAGLLAVAWI</sequence>
<dbReference type="Pfam" id="PF13160">
    <property type="entry name" value="DUF3995"/>
    <property type="match status" value="1"/>
</dbReference>
<feature type="transmembrane region" description="Helical" evidence="1">
    <location>
        <begin position="83"/>
        <end position="104"/>
    </location>
</feature>
<evidence type="ECO:0008006" key="4">
    <source>
        <dbReference type="Google" id="ProtNLM"/>
    </source>
</evidence>
<keyword evidence="1" id="KW-1133">Transmembrane helix</keyword>
<accession>A0A423HVP3</accession>
<evidence type="ECO:0000313" key="3">
    <source>
        <dbReference type="Proteomes" id="UP000285636"/>
    </source>
</evidence>
<dbReference type="InterPro" id="IPR025058">
    <property type="entry name" value="DUF3995"/>
</dbReference>
<name>A0A423HVP3_9PSED</name>
<evidence type="ECO:0000313" key="2">
    <source>
        <dbReference type="EMBL" id="RON17252.1"/>
    </source>
</evidence>
<dbReference type="EMBL" id="MOBK01000011">
    <property type="protein sequence ID" value="RON17252.1"/>
    <property type="molecule type" value="Genomic_DNA"/>
</dbReference>
<keyword evidence="1" id="KW-0472">Membrane</keyword>